<dbReference type="Proteomes" id="UP000037035">
    <property type="component" value="Unassembled WGS sequence"/>
</dbReference>
<evidence type="ECO:0000313" key="1">
    <source>
        <dbReference type="EMBL" id="KNZ54928.1"/>
    </source>
</evidence>
<comment type="caution">
    <text evidence="1">The sequence shown here is derived from an EMBL/GenBank/DDBJ whole genome shotgun (WGS) entry which is preliminary data.</text>
</comment>
<dbReference type="AlphaFoldDB" id="A0A0L6V2E6"/>
<accession>A0A0L6V2E6</accession>
<keyword evidence="2" id="KW-1185">Reference proteome</keyword>
<organism evidence="1 2">
    <name type="scientific">Puccinia sorghi</name>
    <dbReference type="NCBI Taxonomy" id="27349"/>
    <lineage>
        <taxon>Eukaryota</taxon>
        <taxon>Fungi</taxon>
        <taxon>Dikarya</taxon>
        <taxon>Basidiomycota</taxon>
        <taxon>Pucciniomycotina</taxon>
        <taxon>Pucciniomycetes</taxon>
        <taxon>Pucciniales</taxon>
        <taxon>Pucciniaceae</taxon>
        <taxon>Puccinia</taxon>
    </lineage>
</organism>
<protein>
    <submittedName>
        <fullName evidence="1">Uncharacterized protein</fullName>
    </submittedName>
</protein>
<proteinExistence type="predicted"/>
<name>A0A0L6V2E6_9BASI</name>
<gene>
    <name evidence="1" type="ORF">VP01_2813g3</name>
</gene>
<evidence type="ECO:0000313" key="2">
    <source>
        <dbReference type="Proteomes" id="UP000037035"/>
    </source>
</evidence>
<dbReference type="VEuPathDB" id="FungiDB:VP01_2813g3"/>
<reference evidence="1 2" key="1">
    <citation type="submission" date="2015-08" db="EMBL/GenBank/DDBJ databases">
        <title>Next Generation Sequencing and Analysis of the Genome of Puccinia sorghi L Schw, the Causal Agent of Maize Common Rust.</title>
        <authorList>
            <person name="Rochi L."/>
            <person name="Burguener G."/>
            <person name="Darino M."/>
            <person name="Turjanski A."/>
            <person name="Kreff E."/>
            <person name="Dieguez M.J."/>
            <person name="Sacco F."/>
        </authorList>
    </citation>
    <scope>NUCLEOTIDE SEQUENCE [LARGE SCALE GENOMIC DNA]</scope>
    <source>
        <strain evidence="1 2">RO10H11247</strain>
    </source>
</reference>
<sequence>MTPGGLIKVFDPQPIIPTQYLILHPTPPFRGAAPQGCIFGIDPANPNTNGDFGSITHLDNVRYLNINMQVFNNATSKGLRIQDHSYFLAQPALMVPYRAELDKLCHIPQNRIEETCATSLHTFLPLVLLAEAQIVRIMVWPPLDLERGISSCDYLSPLLLYEIKSLSLSPLQLDPYSSSSLTPSSTLENLTQITWEDVYMKIRCNEINCCFFLFSIELDLMTTNWPCCIYPYHIDSFAQLIELVGTFQTLCEVICHLRLYWGLFGARPSLAYWARVQLVCLVRVSRQKQFCPKKTLKIQNSQALWYAPLDNFIGFALIGVIVSNIIFDGLMDGGDGRSLALFKNCSFEVGRGWAVLLKKENSFQVSWRLLVLDLTSTCHRLCDLIDIRGYSQFLLSTVHILNIYLSYIGELTYSHFRSTCCLPTFQPRRNLPVGVSDLSPRSTCCLFPNYLFLPIPCTIYTHYSCALLSEYHSDQRLFFIPYLVSPVHPHRHQPAPEPHLSESENPSFLNRLKRYSTH</sequence>
<dbReference type="EMBL" id="LAVV01007739">
    <property type="protein sequence ID" value="KNZ54928.1"/>
    <property type="molecule type" value="Genomic_DNA"/>
</dbReference>